<feature type="coiled-coil region" evidence="1">
    <location>
        <begin position="486"/>
        <end position="520"/>
    </location>
</feature>
<dbReference type="EMBL" id="ML178853">
    <property type="protein sequence ID" value="TFK96866.1"/>
    <property type="molecule type" value="Genomic_DNA"/>
</dbReference>
<dbReference type="PROSITE" id="PS50179">
    <property type="entry name" value="VHS"/>
    <property type="match status" value="1"/>
</dbReference>
<dbReference type="CDD" id="cd21383">
    <property type="entry name" value="GAT_GGA_Tom1-like"/>
    <property type="match status" value="1"/>
</dbReference>
<dbReference type="PANTHER" id="PTHR47789">
    <property type="entry name" value="LAS SEVENTEEN-BINDING PROTEIN 5"/>
    <property type="match status" value="1"/>
</dbReference>
<dbReference type="InterPro" id="IPR008942">
    <property type="entry name" value="ENTH_VHS"/>
</dbReference>
<proteinExistence type="predicted"/>
<organism evidence="4 5">
    <name type="scientific">Pterulicium gracile</name>
    <dbReference type="NCBI Taxonomy" id="1884261"/>
    <lineage>
        <taxon>Eukaryota</taxon>
        <taxon>Fungi</taxon>
        <taxon>Dikarya</taxon>
        <taxon>Basidiomycota</taxon>
        <taxon>Agaricomycotina</taxon>
        <taxon>Agaricomycetes</taxon>
        <taxon>Agaricomycetidae</taxon>
        <taxon>Agaricales</taxon>
        <taxon>Pleurotineae</taxon>
        <taxon>Pterulaceae</taxon>
        <taxon>Pterulicium</taxon>
    </lineage>
</organism>
<feature type="region of interest" description="Disordered" evidence="2">
    <location>
        <begin position="339"/>
        <end position="364"/>
    </location>
</feature>
<dbReference type="InterPro" id="IPR002014">
    <property type="entry name" value="VHS_dom"/>
</dbReference>
<feature type="compositionally biased region" description="Polar residues" evidence="2">
    <location>
        <begin position="37"/>
        <end position="76"/>
    </location>
</feature>
<dbReference type="GO" id="GO:0007034">
    <property type="term" value="P:vacuolar transport"/>
    <property type="evidence" value="ECO:0007669"/>
    <property type="project" value="UniProtKB-ARBA"/>
</dbReference>
<dbReference type="GO" id="GO:0051666">
    <property type="term" value="P:actin cortical patch localization"/>
    <property type="evidence" value="ECO:0007669"/>
    <property type="project" value="TreeGrafter"/>
</dbReference>
<keyword evidence="1" id="KW-0175">Coiled coil</keyword>
<feature type="compositionally biased region" description="Polar residues" evidence="2">
    <location>
        <begin position="15"/>
        <end position="26"/>
    </location>
</feature>
<feature type="region of interest" description="Disordered" evidence="2">
    <location>
        <begin position="723"/>
        <end position="757"/>
    </location>
</feature>
<dbReference type="Pfam" id="PF00790">
    <property type="entry name" value="VHS"/>
    <property type="match status" value="1"/>
</dbReference>
<dbReference type="SUPFAM" id="SSF48464">
    <property type="entry name" value="ENTH/VHS domain"/>
    <property type="match status" value="1"/>
</dbReference>
<dbReference type="PANTHER" id="PTHR47789:SF2">
    <property type="entry name" value="VHS DOMAIN-CONTAINING PROTEIN"/>
    <property type="match status" value="1"/>
</dbReference>
<dbReference type="Proteomes" id="UP000305067">
    <property type="component" value="Unassembled WGS sequence"/>
</dbReference>
<feature type="compositionally biased region" description="Polar residues" evidence="2">
    <location>
        <begin position="723"/>
        <end position="733"/>
    </location>
</feature>
<dbReference type="GO" id="GO:0007015">
    <property type="term" value="P:actin filament organization"/>
    <property type="evidence" value="ECO:0007669"/>
    <property type="project" value="InterPro"/>
</dbReference>
<keyword evidence="5" id="KW-1185">Reference proteome</keyword>
<dbReference type="GO" id="GO:0043130">
    <property type="term" value="F:ubiquitin binding"/>
    <property type="evidence" value="ECO:0007669"/>
    <property type="project" value="InterPro"/>
</dbReference>
<feature type="compositionally biased region" description="Low complexity" evidence="2">
    <location>
        <begin position="551"/>
        <end position="567"/>
    </location>
</feature>
<reference evidence="4 5" key="1">
    <citation type="journal article" date="2019" name="Nat. Ecol. Evol.">
        <title>Megaphylogeny resolves global patterns of mushroom evolution.</title>
        <authorList>
            <person name="Varga T."/>
            <person name="Krizsan K."/>
            <person name="Foldi C."/>
            <person name="Dima B."/>
            <person name="Sanchez-Garcia M."/>
            <person name="Sanchez-Ramirez S."/>
            <person name="Szollosi G.J."/>
            <person name="Szarkandi J.G."/>
            <person name="Papp V."/>
            <person name="Albert L."/>
            <person name="Andreopoulos W."/>
            <person name="Angelini C."/>
            <person name="Antonin V."/>
            <person name="Barry K.W."/>
            <person name="Bougher N.L."/>
            <person name="Buchanan P."/>
            <person name="Buyck B."/>
            <person name="Bense V."/>
            <person name="Catcheside P."/>
            <person name="Chovatia M."/>
            <person name="Cooper J."/>
            <person name="Damon W."/>
            <person name="Desjardin D."/>
            <person name="Finy P."/>
            <person name="Geml J."/>
            <person name="Haridas S."/>
            <person name="Hughes K."/>
            <person name="Justo A."/>
            <person name="Karasinski D."/>
            <person name="Kautmanova I."/>
            <person name="Kiss B."/>
            <person name="Kocsube S."/>
            <person name="Kotiranta H."/>
            <person name="LaButti K.M."/>
            <person name="Lechner B.E."/>
            <person name="Liimatainen K."/>
            <person name="Lipzen A."/>
            <person name="Lukacs Z."/>
            <person name="Mihaltcheva S."/>
            <person name="Morgado L.N."/>
            <person name="Niskanen T."/>
            <person name="Noordeloos M.E."/>
            <person name="Ohm R.A."/>
            <person name="Ortiz-Santana B."/>
            <person name="Ovrebo C."/>
            <person name="Racz N."/>
            <person name="Riley R."/>
            <person name="Savchenko A."/>
            <person name="Shiryaev A."/>
            <person name="Soop K."/>
            <person name="Spirin V."/>
            <person name="Szebenyi C."/>
            <person name="Tomsovsky M."/>
            <person name="Tulloss R.E."/>
            <person name="Uehling J."/>
            <person name="Grigoriev I.V."/>
            <person name="Vagvolgyi C."/>
            <person name="Papp T."/>
            <person name="Martin F.M."/>
            <person name="Miettinen O."/>
            <person name="Hibbett D.S."/>
            <person name="Nagy L.G."/>
        </authorList>
    </citation>
    <scope>NUCLEOTIDE SEQUENCE [LARGE SCALE GENOMIC DNA]</scope>
    <source>
        <strain evidence="4 5">CBS 309.79</strain>
    </source>
</reference>
<dbReference type="GO" id="GO:0035091">
    <property type="term" value="F:phosphatidylinositol binding"/>
    <property type="evidence" value="ECO:0007669"/>
    <property type="project" value="InterPro"/>
</dbReference>
<dbReference type="OrthoDB" id="10255964at2759"/>
<dbReference type="InterPro" id="IPR045007">
    <property type="entry name" value="LSB5"/>
</dbReference>
<dbReference type="STRING" id="1884261.A0A5C3Q5Q4"/>
<protein>
    <recommendedName>
        <fullName evidence="3">VHS domain-containing protein</fullName>
    </recommendedName>
</protein>
<dbReference type="Gene3D" id="1.20.58.160">
    <property type="match status" value="1"/>
</dbReference>
<evidence type="ECO:0000313" key="4">
    <source>
        <dbReference type="EMBL" id="TFK96866.1"/>
    </source>
</evidence>
<feature type="region of interest" description="Disordered" evidence="2">
    <location>
        <begin position="627"/>
        <end position="654"/>
    </location>
</feature>
<dbReference type="GO" id="GO:0006897">
    <property type="term" value="P:endocytosis"/>
    <property type="evidence" value="ECO:0007669"/>
    <property type="project" value="InterPro"/>
</dbReference>
<name>A0A5C3Q5Q4_9AGAR</name>
<feature type="compositionally biased region" description="Basic and acidic residues" evidence="2">
    <location>
        <begin position="1"/>
        <end position="11"/>
    </location>
</feature>
<dbReference type="GO" id="GO:0030479">
    <property type="term" value="C:actin cortical patch"/>
    <property type="evidence" value="ECO:0007669"/>
    <property type="project" value="TreeGrafter"/>
</dbReference>
<evidence type="ECO:0000313" key="5">
    <source>
        <dbReference type="Proteomes" id="UP000305067"/>
    </source>
</evidence>
<dbReference type="AlphaFoldDB" id="A0A5C3Q5Q4"/>
<dbReference type="SUPFAM" id="SSF89009">
    <property type="entry name" value="GAT-like domain"/>
    <property type="match status" value="1"/>
</dbReference>
<evidence type="ECO:0000256" key="1">
    <source>
        <dbReference type="SAM" id="Coils"/>
    </source>
</evidence>
<feature type="region of interest" description="Disordered" evidence="2">
    <location>
        <begin position="1"/>
        <end position="107"/>
    </location>
</feature>
<dbReference type="InterPro" id="IPR038425">
    <property type="entry name" value="GAT_sf"/>
</dbReference>
<feature type="compositionally biased region" description="Basic and acidic residues" evidence="2">
    <location>
        <begin position="163"/>
        <end position="186"/>
    </location>
</feature>
<sequence>MKKLFGLDKPKHQQHSNNTLAITTPSAGGHHGHPALPSSNRSYSQDRWSLVSEQDLTAPHSPSHTSGPLRSGSPYQPTEHLNGGSYGAHPPGQQHSPPSSYSPSIASTAKAKKTIGILSALDPHAAADSNNSREELRSPIAEKKEKKSFWERAGVTSGGLTRSGKDKDKETRGRERERDKDKKPDEELTKMIGYLTATGSEDWTLLLEVCDRASASESNAKEAVRAIRKEFRYGEPSSQLAAARLWAVMLRNSSDAFVIQSTSRKFLETVEDLLSSSHTSPVVKDRLMGVLAAASYASGTDRPDVNNVGFRNLWKKVKPVNTPDAGIPFDNENIMFVPAQPPPPSQPTTPLPENHSNPDDSVQTVSNAPQASMLTRLVTLLQHRPPKLSSRNRIIPPEEDMRRLMEECNVGSANAQFLMDLLKYAKPGDVKKKKTVIQEFRSKCLASHELIYAQIPWATAVAERSRVAELEAHDTVDVQATHGIVMTQEEELLGALLSSNEELQEALRVYDELVELASEKKVKERSKKEYRLDRTDSDLGSVYNHSIPDATESITTSSRRPTPTSSPHIPPPPVMPAFLAASNDVTPSADVLNDSPLNDHQYYVPYAHDIPPVTTTHTVRGHPLSDLRAQSLQPPPNPLNGTPDPQSFDYPHVTQPVSNEYASTHLPHTAHFETSNRSSSSSSLAHQQGINIAAHGAQEHHTSSAPSAKALGKRKVIGTNATEDNQFFGTSGAYSHDIPPNSDDLDQPLDGHSSDPYATRPRSIIYVYDAAAERARQFLHQPEPMQNVVH</sequence>
<feature type="region of interest" description="Disordered" evidence="2">
    <location>
        <begin position="147"/>
        <end position="186"/>
    </location>
</feature>
<evidence type="ECO:0000259" key="3">
    <source>
        <dbReference type="PROSITE" id="PS50179"/>
    </source>
</evidence>
<gene>
    <name evidence="4" type="ORF">BDV98DRAFT_554647</name>
</gene>
<feature type="compositionally biased region" description="Low complexity" evidence="2">
    <location>
        <begin position="87"/>
        <end position="107"/>
    </location>
</feature>
<feature type="domain" description="VHS" evidence="3">
    <location>
        <begin position="200"/>
        <end position="308"/>
    </location>
</feature>
<evidence type="ECO:0000256" key="2">
    <source>
        <dbReference type="SAM" id="MobiDB-lite"/>
    </source>
</evidence>
<feature type="compositionally biased region" description="Pro residues" evidence="2">
    <location>
        <begin position="339"/>
        <end position="350"/>
    </location>
</feature>
<dbReference type="CDD" id="cd16980">
    <property type="entry name" value="VHS_Lsb5"/>
    <property type="match status" value="1"/>
</dbReference>
<accession>A0A5C3Q5Q4</accession>
<feature type="region of interest" description="Disordered" evidence="2">
    <location>
        <begin position="541"/>
        <end position="571"/>
    </location>
</feature>
<dbReference type="Gene3D" id="1.25.40.90">
    <property type="match status" value="1"/>
</dbReference>